<evidence type="ECO:0000259" key="2">
    <source>
        <dbReference type="Pfam" id="PF12697"/>
    </source>
</evidence>
<dbReference type="InterPro" id="IPR029058">
    <property type="entry name" value="AB_hydrolase_fold"/>
</dbReference>
<protein>
    <submittedName>
        <fullName evidence="3">Alpha/beta fold hydrolase</fullName>
    </submittedName>
</protein>
<feature type="chain" id="PRO_5020808148" evidence="1">
    <location>
        <begin position="17"/>
        <end position="368"/>
    </location>
</feature>
<dbReference type="PANTHER" id="PTHR43194">
    <property type="entry name" value="HYDROLASE ALPHA/BETA FOLD FAMILY"/>
    <property type="match status" value="1"/>
</dbReference>
<proteinExistence type="predicted"/>
<dbReference type="OrthoDB" id="9808398at2"/>
<keyword evidence="4" id="KW-1185">Reference proteome</keyword>
<gene>
    <name evidence="3" type="ORF">EPA99_13780</name>
</gene>
<dbReference type="Pfam" id="PF12697">
    <property type="entry name" value="Abhydrolase_6"/>
    <property type="match status" value="1"/>
</dbReference>
<dbReference type="PANTHER" id="PTHR43194:SF2">
    <property type="entry name" value="PEROXISOMAL MEMBRANE PROTEIN LPX1"/>
    <property type="match status" value="1"/>
</dbReference>
<keyword evidence="1" id="KW-0732">Signal</keyword>
<dbReference type="InterPro" id="IPR050228">
    <property type="entry name" value="Carboxylesterase_BioH"/>
</dbReference>
<dbReference type="RefSeq" id="WP_129471810.1">
    <property type="nucleotide sequence ID" value="NZ_SAWZ01000007.1"/>
</dbReference>
<feature type="signal peptide" evidence="1">
    <location>
        <begin position="1"/>
        <end position="16"/>
    </location>
</feature>
<evidence type="ECO:0000313" key="4">
    <source>
        <dbReference type="Proteomes" id="UP000289784"/>
    </source>
</evidence>
<evidence type="ECO:0000256" key="1">
    <source>
        <dbReference type="SAM" id="SignalP"/>
    </source>
</evidence>
<dbReference type="GO" id="GO:0016787">
    <property type="term" value="F:hydrolase activity"/>
    <property type="evidence" value="ECO:0007669"/>
    <property type="project" value="UniProtKB-KW"/>
</dbReference>
<sequence>MLRLFALAAVCCLWLAACIPPTSTSLSERLIAPGGASPLLEHARVEALLARLPTRSGMAEGADGVQLFWRALDPGNYQLDYRYAGNPQGSALQQVAFDVHFQRPTEPVAPRGTVVLLHGWMMDGDSLMPWALQLAQAGYRTISLDLRNHGRSGHGPAGYGTREAQDVARVVRTLRAQGEVSGPLYLFGVSYGAATASFAAERLGPEVQGVVVMESFANAGRGIRDMVPHMLSSRPDTLKATAMTLYARLVYARQDLDAVIAAADARLALDLDKVDVRQALHDTPSCVLVLHGQADQHIPVAHGRLLAQASSRTHYLEVPGETHLSLPMRLDRLGATVDDWLARSGDPGHCPAPLPVGPAPAASALASR</sequence>
<dbReference type="InterPro" id="IPR000073">
    <property type="entry name" value="AB_hydrolase_1"/>
</dbReference>
<keyword evidence="3" id="KW-0378">Hydrolase</keyword>
<name>A0A4Q1JT79_9GAMM</name>
<comment type="caution">
    <text evidence="3">The sequence shown here is derived from an EMBL/GenBank/DDBJ whole genome shotgun (WGS) entry which is preliminary data.</text>
</comment>
<dbReference type="Gene3D" id="3.40.50.1820">
    <property type="entry name" value="alpha/beta hydrolase"/>
    <property type="match status" value="1"/>
</dbReference>
<dbReference type="PROSITE" id="PS51257">
    <property type="entry name" value="PROKAR_LIPOPROTEIN"/>
    <property type="match status" value="1"/>
</dbReference>
<dbReference type="SUPFAM" id="SSF53474">
    <property type="entry name" value="alpha/beta-Hydrolases"/>
    <property type="match status" value="1"/>
</dbReference>
<organism evidence="3 4">
    <name type="scientific">Pseudoxanthomonas composti</name>
    <dbReference type="NCBI Taxonomy" id="2137479"/>
    <lineage>
        <taxon>Bacteria</taxon>
        <taxon>Pseudomonadati</taxon>
        <taxon>Pseudomonadota</taxon>
        <taxon>Gammaproteobacteria</taxon>
        <taxon>Lysobacterales</taxon>
        <taxon>Lysobacteraceae</taxon>
        <taxon>Pseudoxanthomonas</taxon>
    </lineage>
</organism>
<evidence type="ECO:0000313" key="3">
    <source>
        <dbReference type="EMBL" id="RXR03498.1"/>
    </source>
</evidence>
<dbReference type="Proteomes" id="UP000289784">
    <property type="component" value="Unassembled WGS sequence"/>
</dbReference>
<dbReference type="EMBL" id="SAWZ01000007">
    <property type="protein sequence ID" value="RXR03498.1"/>
    <property type="molecule type" value="Genomic_DNA"/>
</dbReference>
<feature type="domain" description="AB hydrolase-1" evidence="2">
    <location>
        <begin position="114"/>
        <end position="328"/>
    </location>
</feature>
<reference evidence="3 4" key="1">
    <citation type="submission" date="2019-01" db="EMBL/GenBank/DDBJ databases">
        <title>Pseudoxanthomonas composti sp. nov., isolated from compost.</title>
        <authorList>
            <person name="Yang G."/>
        </authorList>
    </citation>
    <scope>NUCLEOTIDE SEQUENCE [LARGE SCALE GENOMIC DNA]</scope>
    <source>
        <strain evidence="3 4">GSS15</strain>
    </source>
</reference>
<dbReference type="AlphaFoldDB" id="A0A4Q1JT79"/>
<accession>A0A4Q1JT79</accession>